<name>A0ABP8ZGE7_9ACTN</name>
<gene>
    <name evidence="1" type="ORF">GCM10023217_30130</name>
</gene>
<organism evidence="1 2">
    <name type="scientific">Gordonia alkaliphila</name>
    <dbReference type="NCBI Taxonomy" id="1053547"/>
    <lineage>
        <taxon>Bacteria</taxon>
        <taxon>Bacillati</taxon>
        <taxon>Actinomycetota</taxon>
        <taxon>Actinomycetes</taxon>
        <taxon>Mycobacteriales</taxon>
        <taxon>Gordoniaceae</taxon>
        <taxon>Gordonia</taxon>
    </lineage>
</organism>
<reference evidence="2" key="1">
    <citation type="journal article" date="2019" name="Int. J. Syst. Evol. Microbiol.">
        <title>The Global Catalogue of Microorganisms (GCM) 10K type strain sequencing project: providing services to taxonomists for standard genome sequencing and annotation.</title>
        <authorList>
            <consortium name="The Broad Institute Genomics Platform"/>
            <consortium name="The Broad Institute Genome Sequencing Center for Infectious Disease"/>
            <person name="Wu L."/>
            <person name="Ma J."/>
        </authorList>
    </citation>
    <scope>NUCLEOTIDE SEQUENCE [LARGE SCALE GENOMIC DNA]</scope>
    <source>
        <strain evidence="2">JCM 18077</strain>
    </source>
</reference>
<dbReference type="RefSeq" id="WP_345314122.1">
    <property type="nucleotide sequence ID" value="NZ_BAABIE010000016.1"/>
</dbReference>
<proteinExistence type="predicted"/>
<dbReference type="Proteomes" id="UP001500822">
    <property type="component" value="Unassembled WGS sequence"/>
</dbReference>
<evidence type="ECO:0000313" key="2">
    <source>
        <dbReference type="Proteomes" id="UP001500822"/>
    </source>
</evidence>
<comment type="caution">
    <text evidence="1">The sequence shown here is derived from an EMBL/GenBank/DDBJ whole genome shotgun (WGS) entry which is preliminary data.</text>
</comment>
<accession>A0ABP8ZGE7</accession>
<keyword evidence="2" id="KW-1185">Reference proteome</keyword>
<sequence>MTEQAEASILELRDVTRELDAAHGDLAEARAVIDRVRAQVDRWDQWNRVLIAGGAGGIASVPLSDVVHDIRRALDGDVSGE</sequence>
<protein>
    <submittedName>
        <fullName evidence="1">Uncharacterized protein</fullName>
    </submittedName>
</protein>
<dbReference type="EMBL" id="BAABIE010000016">
    <property type="protein sequence ID" value="GAA4756233.1"/>
    <property type="molecule type" value="Genomic_DNA"/>
</dbReference>
<evidence type="ECO:0000313" key="1">
    <source>
        <dbReference type="EMBL" id="GAA4756233.1"/>
    </source>
</evidence>